<comment type="caution">
    <text evidence="9">The sequence shown here is derived from an EMBL/GenBank/DDBJ whole genome shotgun (WGS) entry which is preliminary data.</text>
</comment>
<dbReference type="Proteomes" id="UP000580568">
    <property type="component" value="Unassembled WGS sequence"/>
</dbReference>
<evidence type="ECO:0000256" key="7">
    <source>
        <dbReference type="ARBA" id="ARBA00023136"/>
    </source>
</evidence>
<dbReference type="EMBL" id="BLZR01000001">
    <property type="protein sequence ID" value="GFP74762.1"/>
    <property type="molecule type" value="Genomic_DNA"/>
</dbReference>
<dbReference type="PANTHER" id="PTHR34975:SF2">
    <property type="entry name" value="SPORE GERMINATION PROTEIN A2"/>
    <property type="match status" value="1"/>
</dbReference>
<evidence type="ECO:0000313" key="10">
    <source>
        <dbReference type="Proteomes" id="UP000580568"/>
    </source>
</evidence>
<dbReference type="PANTHER" id="PTHR34975">
    <property type="entry name" value="SPORE GERMINATION PROTEIN A2"/>
    <property type="match status" value="1"/>
</dbReference>
<dbReference type="Pfam" id="PF03845">
    <property type="entry name" value="Spore_permease"/>
    <property type="match status" value="1"/>
</dbReference>
<evidence type="ECO:0000256" key="3">
    <source>
        <dbReference type="ARBA" id="ARBA00022448"/>
    </source>
</evidence>
<feature type="transmembrane region" description="Helical" evidence="8">
    <location>
        <begin position="76"/>
        <end position="101"/>
    </location>
</feature>
<dbReference type="GO" id="GO:0016020">
    <property type="term" value="C:membrane"/>
    <property type="evidence" value="ECO:0007669"/>
    <property type="project" value="UniProtKB-SubCell"/>
</dbReference>
<keyword evidence="6 8" id="KW-1133">Transmembrane helix</keyword>
<feature type="transmembrane region" description="Helical" evidence="8">
    <location>
        <begin position="335"/>
        <end position="355"/>
    </location>
</feature>
<protein>
    <submittedName>
        <fullName evidence="9">Uncharacterized protein</fullName>
    </submittedName>
</protein>
<dbReference type="AlphaFoldDB" id="A0A6V8SDY5"/>
<dbReference type="InterPro" id="IPR004761">
    <property type="entry name" value="Spore_GerAB"/>
</dbReference>
<keyword evidence="10" id="KW-1185">Reference proteome</keyword>
<feature type="transmembrane region" description="Helical" evidence="8">
    <location>
        <begin position="147"/>
        <end position="165"/>
    </location>
</feature>
<keyword evidence="3" id="KW-0813">Transport</keyword>
<evidence type="ECO:0000256" key="6">
    <source>
        <dbReference type="ARBA" id="ARBA00022989"/>
    </source>
</evidence>
<keyword evidence="5 8" id="KW-0812">Transmembrane</keyword>
<feature type="transmembrane region" description="Helical" evidence="8">
    <location>
        <begin position="271"/>
        <end position="293"/>
    </location>
</feature>
<keyword evidence="7 8" id="KW-0472">Membrane</keyword>
<reference evidence="9 10" key="1">
    <citation type="submission" date="2020-07" db="EMBL/GenBank/DDBJ databases">
        <title>A new beta-1,3-glucan-decomposing anaerobic bacterium isolated from anoxic soil subjected to biological soil disinfestation.</title>
        <authorList>
            <person name="Ueki A."/>
            <person name="Tonouchi A."/>
        </authorList>
    </citation>
    <scope>NUCLEOTIDE SEQUENCE [LARGE SCALE GENOMIC DNA]</scope>
    <source>
        <strain evidence="9 10">TW1</strain>
    </source>
</reference>
<comment type="subcellular location">
    <subcellularLocation>
        <location evidence="1">Membrane</location>
        <topology evidence="1">Multi-pass membrane protein</topology>
    </subcellularLocation>
</comment>
<sequence length="365" mass="41440">MFKATDDKIGVREYLSIILITFISKITDSTPSLYLKEGMTAGWLTPLISGAFMFLSLTIIMSLLKKYEGKGLIELVYALLGRFFGFILSILILITFLFFAFTNSRSYSSILTILFFPNTNIITSYFFLILASTLIALLGLKGIGRVGRILIPYFLVSIVSILILSKNEMNIRFLYPIQGAGVKNLFTSGIFLSSTLAEIVFFMTFRPMIRNFKEFKISTIIGFLASVAIMMTYFAVYLMCFDYPPVTIINYPFQTLTRMIGISRFFTNVEAFFLLVWVMIAVIRYAMYLYTLAGIFAQIIKSTKVEPLIPAFAVITFMLGLIPENHVITVQVIRLYNIRATSVLFLTFPILLLICDRVRRNKADG</sequence>
<feature type="transmembrane region" description="Helical" evidence="8">
    <location>
        <begin position="185"/>
        <end position="205"/>
    </location>
</feature>
<evidence type="ECO:0000256" key="2">
    <source>
        <dbReference type="ARBA" id="ARBA00007998"/>
    </source>
</evidence>
<accession>A0A6V8SDY5</accession>
<dbReference type="GO" id="GO:0009847">
    <property type="term" value="P:spore germination"/>
    <property type="evidence" value="ECO:0007669"/>
    <property type="project" value="InterPro"/>
</dbReference>
<comment type="similarity">
    <text evidence="2">Belongs to the amino acid-polyamine-organocation (APC) superfamily. Spore germination protein (SGP) (TC 2.A.3.9) family.</text>
</comment>
<evidence type="ECO:0000313" key="9">
    <source>
        <dbReference type="EMBL" id="GFP74762.1"/>
    </source>
</evidence>
<feature type="transmembrane region" description="Helical" evidence="8">
    <location>
        <begin position="121"/>
        <end position="140"/>
    </location>
</feature>
<dbReference type="RefSeq" id="WP_183276306.1">
    <property type="nucleotide sequence ID" value="NZ_BLZR01000001.1"/>
</dbReference>
<evidence type="ECO:0000256" key="5">
    <source>
        <dbReference type="ARBA" id="ARBA00022692"/>
    </source>
</evidence>
<evidence type="ECO:0000256" key="8">
    <source>
        <dbReference type="SAM" id="Phobius"/>
    </source>
</evidence>
<feature type="transmembrane region" description="Helical" evidence="8">
    <location>
        <begin position="305"/>
        <end position="323"/>
    </location>
</feature>
<organism evidence="9 10">
    <name type="scientific">Clostridium fungisolvens</name>
    <dbReference type="NCBI Taxonomy" id="1604897"/>
    <lineage>
        <taxon>Bacteria</taxon>
        <taxon>Bacillati</taxon>
        <taxon>Bacillota</taxon>
        <taxon>Clostridia</taxon>
        <taxon>Eubacteriales</taxon>
        <taxon>Clostridiaceae</taxon>
        <taxon>Clostridium</taxon>
    </lineage>
</organism>
<feature type="transmembrane region" description="Helical" evidence="8">
    <location>
        <begin position="43"/>
        <end position="64"/>
    </location>
</feature>
<evidence type="ECO:0000256" key="4">
    <source>
        <dbReference type="ARBA" id="ARBA00022544"/>
    </source>
</evidence>
<feature type="transmembrane region" description="Helical" evidence="8">
    <location>
        <begin position="217"/>
        <end position="236"/>
    </location>
</feature>
<proteinExistence type="inferred from homology"/>
<evidence type="ECO:0000256" key="1">
    <source>
        <dbReference type="ARBA" id="ARBA00004141"/>
    </source>
</evidence>
<gene>
    <name evidence="9" type="ORF">bsdtw1_00818</name>
</gene>
<name>A0A6V8SDY5_9CLOT</name>
<keyword evidence="4" id="KW-0309">Germination</keyword>